<gene>
    <name evidence="1" type="ORF">ZMTM_13670</name>
</gene>
<dbReference type="EMBL" id="AP024110">
    <property type="protein sequence ID" value="BCM25108.1"/>
    <property type="molecule type" value="Genomic_DNA"/>
</dbReference>
<accession>A0A8D5K0U9</accession>
<sequence length="73" mass="8187">MKTKIIEETTEDFFASGRAIAQALDKGESINESRIVSYEPDDGPLTSADIKWIREQATPFLPKGKLLKKTTLF</sequence>
<protein>
    <submittedName>
        <fullName evidence="1">Uncharacterized protein</fullName>
    </submittedName>
</protein>
<dbReference type="Proteomes" id="UP000826722">
    <property type="component" value="Chromosome"/>
</dbReference>
<proteinExistence type="predicted"/>
<dbReference type="KEGG" id="mpau:ZMTM_13670"/>
<dbReference type="AlphaFoldDB" id="A0A8D5K0U9"/>
<dbReference type="RefSeq" id="WP_221763235.1">
    <property type="nucleotide sequence ID" value="NZ_AP024110.1"/>
</dbReference>
<name>A0A8D5K0U9_9PROT</name>
<reference evidence="1" key="1">
    <citation type="journal article" date="2021" name="Arch. Microbiol.">
        <title>Methyloradius palustris gen. nov., sp. nov., a methanol-oxidizing bacterium isolated from snow.</title>
        <authorList>
            <person name="Miyadera T."/>
            <person name="Kojima H."/>
            <person name="Fukui M."/>
        </authorList>
    </citation>
    <scope>NUCLEOTIDE SEQUENCE</scope>
    <source>
        <strain evidence="1">Zm11</strain>
    </source>
</reference>
<evidence type="ECO:0000313" key="1">
    <source>
        <dbReference type="EMBL" id="BCM25108.1"/>
    </source>
</evidence>
<keyword evidence="2" id="KW-1185">Reference proteome</keyword>
<organism evidence="1 2">
    <name type="scientific">Methyloradius palustris</name>
    <dbReference type="NCBI Taxonomy" id="2778876"/>
    <lineage>
        <taxon>Bacteria</taxon>
        <taxon>Pseudomonadati</taxon>
        <taxon>Pseudomonadota</taxon>
        <taxon>Betaproteobacteria</taxon>
        <taxon>Nitrosomonadales</taxon>
        <taxon>Methylophilaceae</taxon>
        <taxon>Methyloradius</taxon>
    </lineage>
</organism>
<evidence type="ECO:0000313" key="2">
    <source>
        <dbReference type="Proteomes" id="UP000826722"/>
    </source>
</evidence>